<dbReference type="EMBL" id="CP076132">
    <property type="protein sequence ID" value="QWG03879.1"/>
    <property type="molecule type" value="Genomic_DNA"/>
</dbReference>
<keyword evidence="3" id="KW-1185">Reference proteome</keyword>
<proteinExistence type="predicted"/>
<dbReference type="AlphaFoldDB" id="A0AAX1N8H3"/>
<feature type="chain" id="PRO_5044016017" description="DUF4595 domain-containing protein" evidence="1">
    <location>
        <begin position="20"/>
        <end position="307"/>
    </location>
</feature>
<dbReference type="PROSITE" id="PS51257">
    <property type="entry name" value="PROKAR_LIPOPROTEIN"/>
    <property type="match status" value="1"/>
</dbReference>
<reference evidence="2 3" key="1">
    <citation type="submission" date="2021-05" db="EMBL/GenBank/DDBJ databases">
        <title>Comparative genomic studies on the polysaccharide-degrading batcterial strains of the Flammeovirga genus.</title>
        <authorList>
            <person name="Zewei F."/>
            <person name="Zheng Z."/>
            <person name="Yu L."/>
            <person name="Ruyue G."/>
            <person name="Yanhong M."/>
            <person name="Yuanyuan C."/>
            <person name="Jingyan G."/>
            <person name="Wenjun H."/>
        </authorList>
    </citation>
    <scope>NUCLEOTIDE SEQUENCE [LARGE SCALE GENOMIC DNA]</scope>
    <source>
        <strain evidence="2 3">NBRC:100898</strain>
    </source>
</reference>
<gene>
    <name evidence="2" type="ORF">KMW28_09965</name>
</gene>
<organism evidence="2 3">
    <name type="scientific">Flammeovirga yaeyamensis</name>
    <dbReference type="NCBI Taxonomy" id="367791"/>
    <lineage>
        <taxon>Bacteria</taxon>
        <taxon>Pseudomonadati</taxon>
        <taxon>Bacteroidota</taxon>
        <taxon>Cytophagia</taxon>
        <taxon>Cytophagales</taxon>
        <taxon>Flammeovirgaceae</taxon>
        <taxon>Flammeovirga</taxon>
    </lineage>
</organism>
<evidence type="ECO:0008006" key="4">
    <source>
        <dbReference type="Google" id="ProtNLM"/>
    </source>
</evidence>
<accession>A0AAX1N8H3</accession>
<evidence type="ECO:0000256" key="1">
    <source>
        <dbReference type="SAM" id="SignalP"/>
    </source>
</evidence>
<dbReference type="RefSeq" id="WP_169665291.1">
    <property type="nucleotide sequence ID" value="NZ_CP076132.1"/>
</dbReference>
<evidence type="ECO:0000313" key="3">
    <source>
        <dbReference type="Proteomes" id="UP000678679"/>
    </source>
</evidence>
<protein>
    <recommendedName>
        <fullName evidence="4">DUF4595 domain-containing protein</fullName>
    </recommendedName>
</protein>
<feature type="signal peptide" evidence="1">
    <location>
        <begin position="1"/>
        <end position="19"/>
    </location>
</feature>
<dbReference type="KEGG" id="fya:KMW28_09965"/>
<keyword evidence="1" id="KW-0732">Signal</keyword>
<name>A0AAX1N8H3_9BACT</name>
<sequence>MYKLVRYTLILSLSILAFSCDDSEDEKEFYNTSPISGDCSLQTYTYSQVLDSAGVTYRNIQINRDFDYTGDNLTSYTYSLDYMVLDTNMVEQRQSQSYQIDFSYNDDGTFSNVTSGTEELLEIVNVDGRLYSLKGTTTSGGTFELVFEYDDQNRVEYIVNAEDVGSDKAEITYFKMTYNDAGDVSRLAYMDGDFEFAYNEYRYNEDMRNPTQGMVFYIISLVEAGSFDIYGDPSTLSGSISEFFRLYVYNTQSEDYDYTDWMSTEYIMEFNYQVNDKNYPVSSNYKVDFTDTIKETYNETYSYTNCQ</sequence>
<evidence type="ECO:0000313" key="2">
    <source>
        <dbReference type="EMBL" id="QWG03879.1"/>
    </source>
</evidence>
<dbReference type="Proteomes" id="UP000678679">
    <property type="component" value="Chromosome 1"/>
</dbReference>